<dbReference type="SMART" id="SM00274">
    <property type="entry name" value="FOLN"/>
    <property type="match status" value="4"/>
</dbReference>
<dbReference type="PANTHER" id="PTHR15036:SF85">
    <property type="entry name" value="SP2353, ISOFORM A"/>
    <property type="match status" value="1"/>
</dbReference>
<comment type="caution">
    <text evidence="9">The sequence shown here is derived from an EMBL/GenBank/DDBJ whole genome shotgun (WGS) entry which is preliminary data.</text>
</comment>
<feature type="domain" description="EGF-like" evidence="8">
    <location>
        <begin position="156"/>
        <end position="192"/>
    </location>
</feature>
<feature type="chain" id="PRO_5043360381" evidence="6">
    <location>
        <begin position="26"/>
        <end position="888"/>
    </location>
</feature>
<feature type="domain" description="EGF-like" evidence="8">
    <location>
        <begin position="443"/>
        <end position="481"/>
    </location>
</feature>
<feature type="domain" description="EGF-like" evidence="8">
    <location>
        <begin position="75"/>
        <end position="111"/>
    </location>
</feature>
<dbReference type="AlphaFoldDB" id="A0AAV4CZH8"/>
<keyword evidence="3" id="KW-0221">Differentiation</keyword>
<dbReference type="Gene3D" id="2.10.25.10">
    <property type="entry name" value="Laminin"/>
    <property type="match status" value="6"/>
</dbReference>
<dbReference type="GO" id="GO:0016020">
    <property type="term" value="C:membrane"/>
    <property type="evidence" value="ECO:0007669"/>
    <property type="project" value="UniProtKB-SubCell"/>
</dbReference>
<feature type="domain" description="Laminin G" evidence="7">
    <location>
        <begin position="240"/>
        <end position="442"/>
    </location>
</feature>
<dbReference type="InterPro" id="IPR003645">
    <property type="entry name" value="Fol_N"/>
</dbReference>
<evidence type="ECO:0000256" key="1">
    <source>
        <dbReference type="ARBA" id="ARBA00022536"/>
    </source>
</evidence>
<feature type="disulfide bond" evidence="5">
    <location>
        <begin position="101"/>
        <end position="110"/>
    </location>
</feature>
<dbReference type="InterPro" id="IPR013032">
    <property type="entry name" value="EGF-like_CS"/>
</dbReference>
<keyword evidence="4 5" id="KW-1015">Disulfide bond</keyword>
<feature type="domain" description="Laminin G" evidence="7">
    <location>
        <begin position="705"/>
        <end position="884"/>
    </location>
</feature>
<sequence>MAAPTYCGLLFVLTLLVVIQKDGVAASGQNKSRKQETTNSLCENFKCNNSGTCYVRGNRATCRCVDGFLGRRCDKTKLCKHIKCQNGGTCKVGWFYARCDCPPGFRGKLCDKRSKYYSKCAKVRCRNGGVCRAKRDKVMCACFGPFYGRSCEKRMRISRCDRFRCLNGGTCQVYRRKPKCICRPNYFGKRCQRKNRNVNVTCENFRCYNGGQCKMVKSRPTCICPPAFDGNACKIRVEYGIHPSMKGDGYIRLPKERLNVELFTLKIVFRPEDIGGLLLFTSKFESYFFSVTLEQYRVLIRSNSGVGVSELIPLNIVQMREWNTLTIIKKNGETQARLNYGDVVSKTDSAAKIAWYDGIYLGGYPKFRYIARKVRSDEGFYGCIKEIQINDIQIVFSLQHQHNAYVKRWNSYKPTLLHFQKKWKEFVKSFNYLIIARRLAFCEVPCFDTTCLNGGQCVEKISSFKYPLCICLPGYTGASCKKYSPVEIPHFSSKSSLELPVPKKADITEIKVVMKASSLYGLILHLGYLHLGYPLPHAHEFFTLALEDGYVVFKIVVGRKNKQVKSPDRVNPNKWTMVRTQLSGIKGYLKVSGQAFKKFDGLGKDTNITQTITGNSFYLGRNPFINGSELDKAQRSFTGCVHLVEINGESIDFSGPGVSGINVANCSMCDRLNEPCRGGQCIPGENGSYTCGCRVPLSNTQCKDGQSLHFTGRNYLRYKDQELLDKLSNDIQLEIRTTCPDGLIFWSGNIDKQTPDLMQNTTDFMALGFQDGELWFFYDLGSGEYQIKYNESRLFDGNWHFIKVIRSGKYASLVIDHNKYLEEISPDGESLDTYFFYLGGVPDKRLHTPGRFHSSFIGDIRETNLKLGLSLNFLQHSHGYPYKCHKKR</sequence>
<dbReference type="Proteomes" id="UP000735302">
    <property type="component" value="Unassembled WGS sequence"/>
</dbReference>
<evidence type="ECO:0000259" key="7">
    <source>
        <dbReference type="PROSITE" id="PS50025"/>
    </source>
</evidence>
<dbReference type="Pfam" id="PF02210">
    <property type="entry name" value="Laminin_G_2"/>
    <property type="match status" value="2"/>
</dbReference>
<dbReference type="PROSITE" id="PS50025">
    <property type="entry name" value="LAM_G_DOMAIN"/>
    <property type="match status" value="3"/>
</dbReference>
<dbReference type="PROSITE" id="PS50026">
    <property type="entry name" value="EGF_3"/>
    <property type="match status" value="6"/>
</dbReference>
<feature type="signal peptide" evidence="6">
    <location>
        <begin position="1"/>
        <end position="25"/>
    </location>
</feature>
<gene>
    <name evidence="9" type="ORF">PoB_006373900</name>
</gene>
<dbReference type="Pfam" id="PF12661">
    <property type="entry name" value="hEGF"/>
    <property type="match status" value="1"/>
</dbReference>
<evidence type="ECO:0000256" key="2">
    <source>
        <dbReference type="ARBA" id="ARBA00022737"/>
    </source>
</evidence>
<dbReference type="SUPFAM" id="SSF49899">
    <property type="entry name" value="Concanavalin A-like lectins/glucanases"/>
    <property type="match status" value="3"/>
</dbReference>
<dbReference type="InterPro" id="IPR001791">
    <property type="entry name" value="Laminin_G"/>
</dbReference>
<dbReference type="InterPro" id="IPR013320">
    <property type="entry name" value="ConA-like_dom_sf"/>
</dbReference>
<feature type="disulfide bond" evidence="5">
    <location>
        <begin position="64"/>
        <end position="73"/>
    </location>
</feature>
<dbReference type="CDD" id="cd00110">
    <property type="entry name" value="LamG"/>
    <property type="match status" value="3"/>
</dbReference>
<dbReference type="InterPro" id="IPR000742">
    <property type="entry name" value="EGF"/>
</dbReference>
<evidence type="ECO:0000256" key="3">
    <source>
        <dbReference type="ARBA" id="ARBA00022782"/>
    </source>
</evidence>
<evidence type="ECO:0000259" key="8">
    <source>
        <dbReference type="PROSITE" id="PS50026"/>
    </source>
</evidence>
<evidence type="ECO:0000313" key="9">
    <source>
        <dbReference type="EMBL" id="GFO37234.1"/>
    </source>
</evidence>
<evidence type="ECO:0000256" key="5">
    <source>
        <dbReference type="PROSITE-ProRule" id="PRU00076"/>
    </source>
</evidence>
<dbReference type="Pfam" id="PF00008">
    <property type="entry name" value="EGF"/>
    <property type="match status" value="2"/>
</dbReference>
<evidence type="ECO:0000313" key="10">
    <source>
        <dbReference type="Proteomes" id="UP000735302"/>
    </source>
</evidence>
<keyword evidence="10" id="KW-1185">Reference proteome</keyword>
<dbReference type="PANTHER" id="PTHR15036">
    <property type="entry name" value="PIKACHURIN-LIKE PROTEIN"/>
    <property type="match status" value="1"/>
</dbReference>
<dbReference type="SMART" id="SM00282">
    <property type="entry name" value="LamG"/>
    <property type="match status" value="3"/>
</dbReference>
<keyword evidence="6" id="KW-0732">Signal</keyword>
<accession>A0AAV4CZH8</accession>
<dbReference type="Pfam" id="PF00054">
    <property type="entry name" value="Laminin_G_1"/>
    <property type="match status" value="1"/>
</dbReference>
<keyword evidence="2" id="KW-0677">Repeat</keyword>
<dbReference type="Gene3D" id="2.60.120.200">
    <property type="match status" value="3"/>
</dbReference>
<evidence type="ECO:0000256" key="4">
    <source>
        <dbReference type="ARBA" id="ARBA00023157"/>
    </source>
</evidence>
<feature type="disulfide bond" evidence="5">
    <location>
        <begin position="224"/>
        <end position="233"/>
    </location>
</feature>
<reference evidence="9 10" key="1">
    <citation type="journal article" date="2021" name="Elife">
        <title>Chloroplast acquisition without the gene transfer in kleptoplastic sea slugs, Plakobranchus ocellatus.</title>
        <authorList>
            <person name="Maeda T."/>
            <person name="Takahashi S."/>
            <person name="Yoshida T."/>
            <person name="Shimamura S."/>
            <person name="Takaki Y."/>
            <person name="Nagai Y."/>
            <person name="Toyoda A."/>
            <person name="Suzuki Y."/>
            <person name="Arimoto A."/>
            <person name="Ishii H."/>
            <person name="Satoh N."/>
            <person name="Nishiyama T."/>
            <person name="Hasebe M."/>
            <person name="Maruyama T."/>
            <person name="Minagawa J."/>
            <person name="Obokata J."/>
            <person name="Shigenobu S."/>
        </authorList>
    </citation>
    <scope>NUCLEOTIDE SEQUENCE [LARGE SCALE GENOMIC DNA]</scope>
</reference>
<organism evidence="9 10">
    <name type="scientific">Plakobranchus ocellatus</name>
    <dbReference type="NCBI Taxonomy" id="259542"/>
    <lineage>
        <taxon>Eukaryota</taxon>
        <taxon>Metazoa</taxon>
        <taxon>Spiralia</taxon>
        <taxon>Lophotrochozoa</taxon>
        <taxon>Mollusca</taxon>
        <taxon>Gastropoda</taxon>
        <taxon>Heterobranchia</taxon>
        <taxon>Euthyneura</taxon>
        <taxon>Panpulmonata</taxon>
        <taxon>Sacoglossa</taxon>
        <taxon>Placobranchoidea</taxon>
        <taxon>Plakobranchidae</taxon>
        <taxon>Plakobranchus</taxon>
    </lineage>
</organism>
<evidence type="ECO:0000256" key="6">
    <source>
        <dbReference type="SAM" id="SignalP"/>
    </source>
</evidence>
<feature type="disulfide bond" evidence="5">
    <location>
        <begin position="182"/>
        <end position="191"/>
    </location>
</feature>
<feature type="domain" description="EGF-like" evidence="8">
    <location>
        <begin position="116"/>
        <end position="152"/>
    </location>
</feature>
<name>A0AAV4CZH8_9GAST</name>
<dbReference type="SUPFAM" id="SSF57196">
    <property type="entry name" value="EGF/Laminin"/>
    <property type="match status" value="4"/>
</dbReference>
<dbReference type="InterPro" id="IPR050372">
    <property type="entry name" value="Neurexin-related_CASP"/>
</dbReference>
<feature type="disulfide bond" evidence="5">
    <location>
        <begin position="471"/>
        <end position="480"/>
    </location>
</feature>
<feature type="domain" description="EGF-like" evidence="8">
    <location>
        <begin position="198"/>
        <end position="234"/>
    </location>
</feature>
<dbReference type="CDD" id="cd00054">
    <property type="entry name" value="EGF_CA"/>
    <property type="match status" value="2"/>
</dbReference>
<dbReference type="SMART" id="SM00181">
    <property type="entry name" value="EGF"/>
    <property type="match status" value="7"/>
</dbReference>
<dbReference type="PROSITE" id="PS01186">
    <property type="entry name" value="EGF_2"/>
    <property type="match status" value="4"/>
</dbReference>
<feature type="domain" description="EGF-like" evidence="8">
    <location>
        <begin position="38"/>
        <end position="74"/>
    </location>
</feature>
<protein>
    <submittedName>
        <fullName evidence="9">Pikachurin-like</fullName>
    </submittedName>
</protein>
<feature type="disulfide bond" evidence="5">
    <location>
        <begin position="142"/>
        <end position="151"/>
    </location>
</feature>
<dbReference type="PROSITE" id="PS00022">
    <property type="entry name" value="EGF_1"/>
    <property type="match status" value="6"/>
</dbReference>
<feature type="domain" description="Laminin G" evidence="7">
    <location>
        <begin position="488"/>
        <end position="669"/>
    </location>
</feature>
<keyword evidence="1 5" id="KW-0245">EGF-like domain</keyword>
<proteinExistence type="predicted"/>
<dbReference type="EMBL" id="BLXT01007182">
    <property type="protein sequence ID" value="GFO37234.1"/>
    <property type="molecule type" value="Genomic_DNA"/>
</dbReference>
<comment type="caution">
    <text evidence="5">Lacks conserved residue(s) required for the propagation of feature annotation.</text>
</comment>
<dbReference type="GO" id="GO:0030154">
    <property type="term" value="P:cell differentiation"/>
    <property type="evidence" value="ECO:0007669"/>
    <property type="project" value="UniProtKB-KW"/>
</dbReference>